<dbReference type="EMBL" id="KZ678130">
    <property type="protein sequence ID" value="PSN72567.1"/>
    <property type="molecule type" value="Genomic_DNA"/>
</dbReference>
<name>A0A2T2P4E4_CORCC</name>
<reference evidence="1 2" key="1">
    <citation type="journal article" date="2018" name="Front. Microbiol.">
        <title>Genome-Wide Analysis of Corynespora cassiicola Leaf Fall Disease Putative Effectors.</title>
        <authorList>
            <person name="Lopez D."/>
            <person name="Ribeiro S."/>
            <person name="Label P."/>
            <person name="Fumanal B."/>
            <person name="Venisse J.S."/>
            <person name="Kohler A."/>
            <person name="de Oliveira R.R."/>
            <person name="Labutti K."/>
            <person name="Lipzen A."/>
            <person name="Lail K."/>
            <person name="Bauer D."/>
            <person name="Ohm R.A."/>
            <person name="Barry K.W."/>
            <person name="Spatafora J."/>
            <person name="Grigoriev I.V."/>
            <person name="Martin F.M."/>
            <person name="Pujade-Renaud V."/>
        </authorList>
    </citation>
    <scope>NUCLEOTIDE SEQUENCE [LARGE SCALE GENOMIC DNA]</scope>
    <source>
        <strain evidence="1 2">Philippines</strain>
    </source>
</reference>
<evidence type="ECO:0000313" key="2">
    <source>
        <dbReference type="Proteomes" id="UP000240883"/>
    </source>
</evidence>
<accession>A0A2T2P4E4</accession>
<keyword evidence="2" id="KW-1185">Reference proteome</keyword>
<sequence length="164" mass="18247">MVWLLSADRLLQLNHIPHKKLAIILAEDLSLNLCGIASAHGPFMAKHLNCSSPQPCNSNILMLELVFLALSMAMINRRGLRFQTRGFAERQIAKTTPQTPHPRRTVGSIFCVAVLAICTRDVPRTFHCACMPNDLPFDGAVHQPPCDLPMLYVPTPKTGPLFFF</sequence>
<organism evidence="1 2">
    <name type="scientific">Corynespora cassiicola Philippines</name>
    <dbReference type="NCBI Taxonomy" id="1448308"/>
    <lineage>
        <taxon>Eukaryota</taxon>
        <taxon>Fungi</taxon>
        <taxon>Dikarya</taxon>
        <taxon>Ascomycota</taxon>
        <taxon>Pezizomycotina</taxon>
        <taxon>Dothideomycetes</taxon>
        <taxon>Pleosporomycetidae</taxon>
        <taxon>Pleosporales</taxon>
        <taxon>Corynesporascaceae</taxon>
        <taxon>Corynespora</taxon>
    </lineage>
</organism>
<proteinExistence type="predicted"/>
<dbReference type="AlphaFoldDB" id="A0A2T2P4E4"/>
<evidence type="ECO:0000313" key="1">
    <source>
        <dbReference type="EMBL" id="PSN72567.1"/>
    </source>
</evidence>
<protein>
    <submittedName>
        <fullName evidence="1">Uncharacterized protein</fullName>
    </submittedName>
</protein>
<dbReference type="Proteomes" id="UP000240883">
    <property type="component" value="Unassembled WGS sequence"/>
</dbReference>
<gene>
    <name evidence="1" type="ORF">BS50DRAFT_254631</name>
</gene>